<dbReference type="InterPro" id="IPR032710">
    <property type="entry name" value="NTF2-like_dom_sf"/>
</dbReference>
<evidence type="ECO:0000259" key="1">
    <source>
        <dbReference type="Pfam" id="PF12680"/>
    </source>
</evidence>
<dbReference type="Proteomes" id="UP001172102">
    <property type="component" value="Unassembled WGS sequence"/>
</dbReference>
<protein>
    <recommendedName>
        <fullName evidence="1">SnoaL-like domain-containing protein</fullName>
    </recommendedName>
</protein>
<reference evidence="2" key="1">
    <citation type="submission" date="2023-06" db="EMBL/GenBank/DDBJ databases">
        <title>Genome-scale phylogeny and comparative genomics of the fungal order Sordariales.</title>
        <authorList>
            <consortium name="Lawrence Berkeley National Laboratory"/>
            <person name="Hensen N."/>
            <person name="Bonometti L."/>
            <person name="Westerberg I."/>
            <person name="Brannstrom I.O."/>
            <person name="Guillou S."/>
            <person name="Cros-Aarteil S."/>
            <person name="Calhoun S."/>
            <person name="Haridas S."/>
            <person name="Kuo A."/>
            <person name="Mondo S."/>
            <person name="Pangilinan J."/>
            <person name="Riley R."/>
            <person name="Labutti K."/>
            <person name="Andreopoulos B."/>
            <person name="Lipzen A."/>
            <person name="Chen C."/>
            <person name="Yanf M."/>
            <person name="Daum C."/>
            <person name="Ng V."/>
            <person name="Clum A."/>
            <person name="Steindorff A."/>
            <person name="Ohm R."/>
            <person name="Martin F."/>
            <person name="Silar P."/>
            <person name="Natvig D."/>
            <person name="Lalanne C."/>
            <person name="Gautier V."/>
            <person name="Ament-Velasquez S.L."/>
            <person name="Kruys A."/>
            <person name="Hutchinson M.I."/>
            <person name="Powell A.J."/>
            <person name="Barry K."/>
            <person name="Miller A.N."/>
            <person name="Grigoriev I.V."/>
            <person name="Debuchy R."/>
            <person name="Gladieux P."/>
            <person name="Thoren M.H."/>
            <person name="Johannesson H."/>
        </authorList>
    </citation>
    <scope>NUCLEOTIDE SEQUENCE</scope>
    <source>
        <strain evidence="2">SMH4607-1</strain>
    </source>
</reference>
<dbReference type="InterPro" id="IPR050977">
    <property type="entry name" value="Fungal_Meroterpenoid_Isomerase"/>
</dbReference>
<proteinExistence type="predicted"/>
<evidence type="ECO:0000313" key="2">
    <source>
        <dbReference type="EMBL" id="KAK0729555.1"/>
    </source>
</evidence>
<dbReference type="InterPro" id="IPR037401">
    <property type="entry name" value="SnoaL-like"/>
</dbReference>
<dbReference type="PANTHER" id="PTHR39598">
    <property type="entry name" value="AUSTINOL SYNTHESIS PROTEIN F-RELATED"/>
    <property type="match status" value="1"/>
</dbReference>
<keyword evidence="3" id="KW-1185">Reference proteome</keyword>
<dbReference type="Pfam" id="PF12680">
    <property type="entry name" value="SnoaL_2"/>
    <property type="match status" value="1"/>
</dbReference>
<dbReference type="PANTHER" id="PTHR39598:SF1">
    <property type="entry name" value="AUSTINOID BIOSYNTHESIS CLUSTERS PROTEIN F-RELATED"/>
    <property type="match status" value="1"/>
</dbReference>
<dbReference type="SUPFAM" id="SSF54427">
    <property type="entry name" value="NTF2-like"/>
    <property type="match status" value="1"/>
</dbReference>
<gene>
    <name evidence="2" type="ORF">B0H67DRAFT_638157</name>
</gene>
<dbReference type="Gene3D" id="3.10.450.50">
    <property type="match status" value="1"/>
</dbReference>
<sequence>MPSPADAQVATLDKFLAAWQKGSAAETIALWSDDFTQRLLPLSLGRPALTRAQASAALSMMMGKLTNWKTEIRQVVHDSARGSAAVYTTAVADTPLPGGEVWNNEYGVFITFSHDGTKITKIEEMIDTAFFGEFFPKFQRYLAEQPAQQGV</sequence>
<accession>A0AA40B8D8</accession>
<feature type="domain" description="SnoaL-like" evidence="1">
    <location>
        <begin position="13"/>
        <end position="120"/>
    </location>
</feature>
<evidence type="ECO:0000313" key="3">
    <source>
        <dbReference type="Proteomes" id="UP001172102"/>
    </source>
</evidence>
<dbReference type="AlphaFoldDB" id="A0AA40B8D8"/>
<organism evidence="2 3">
    <name type="scientific">Lasiosphaeris hirsuta</name>
    <dbReference type="NCBI Taxonomy" id="260670"/>
    <lineage>
        <taxon>Eukaryota</taxon>
        <taxon>Fungi</taxon>
        <taxon>Dikarya</taxon>
        <taxon>Ascomycota</taxon>
        <taxon>Pezizomycotina</taxon>
        <taxon>Sordariomycetes</taxon>
        <taxon>Sordariomycetidae</taxon>
        <taxon>Sordariales</taxon>
        <taxon>Lasiosphaeriaceae</taxon>
        <taxon>Lasiosphaeris</taxon>
    </lineage>
</organism>
<dbReference type="EMBL" id="JAUKUA010000001">
    <property type="protein sequence ID" value="KAK0729555.1"/>
    <property type="molecule type" value="Genomic_DNA"/>
</dbReference>
<name>A0AA40B8D8_9PEZI</name>
<comment type="caution">
    <text evidence="2">The sequence shown here is derived from an EMBL/GenBank/DDBJ whole genome shotgun (WGS) entry which is preliminary data.</text>
</comment>